<proteinExistence type="predicted"/>
<keyword evidence="1" id="KW-0175">Coiled coil</keyword>
<feature type="coiled-coil region" evidence="1">
    <location>
        <begin position="94"/>
        <end position="124"/>
    </location>
</feature>
<evidence type="ECO:0000313" key="3">
    <source>
        <dbReference type="EMBL" id="MBU5670947.1"/>
    </source>
</evidence>
<keyword evidence="4" id="KW-1185">Reference proteome</keyword>
<protein>
    <submittedName>
        <fullName evidence="3">Flagellar protein FlgN</fullName>
    </submittedName>
</protein>
<evidence type="ECO:0000256" key="2">
    <source>
        <dbReference type="SAM" id="MobiDB-lite"/>
    </source>
</evidence>
<keyword evidence="3" id="KW-0969">Cilium</keyword>
<comment type="caution">
    <text evidence="3">The sequence shown here is derived from an EMBL/GenBank/DDBJ whole genome shotgun (WGS) entry which is preliminary data.</text>
</comment>
<accession>A0ABS6FL66</accession>
<keyword evidence="3" id="KW-0966">Cell projection</keyword>
<name>A0ABS6FL66_9BACL</name>
<evidence type="ECO:0000313" key="4">
    <source>
        <dbReference type="Proteomes" id="UP000743001"/>
    </source>
</evidence>
<dbReference type="EMBL" id="JAHLQJ010000002">
    <property type="protein sequence ID" value="MBU5670947.1"/>
    <property type="molecule type" value="Genomic_DNA"/>
</dbReference>
<sequence>MSVEQVCGVLQKMDELYVKLIGLGGEKTTAIMENDVSALTKVMTTETKLLKQAAELEGEREEAVSAFLKEKGIRSQLNLTITEMTRLVFDVNEKQQLQETQKKLTDTLIELKRLNAINKELIEQSLSFIDYSINLLTSEPEDEMLYRNPSGQQQAQKPRSYFDTRA</sequence>
<dbReference type="InterPro" id="IPR007809">
    <property type="entry name" value="FlgN-like"/>
</dbReference>
<dbReference type="Pfam" id="PF05130">
    <property type="entry name" value="FlgN"/>
    <property type="match status" value="1"/>
</dbReference>
<dbReference type="RefSeq" id="WP_216477329.1">
    <property type="nucleotide sequence ID" value="NZ_JAHLQJ010000002.1"/>
</dbReference>
<reference evidence="3 4" key="1">
    <citation type="submission" date="2021-06" db="EMBL/GenBank/DDBJ databases">
        <authorList>
            <person name="Sun Q."/>
            <person name="Li D."/>
        </authorList>
    </citation>
    <scope>NUCLEOTIDE SEQUENCE [LARGE SCALE GENOMIC DNA]</scope>
    <source>
        <strain evidence="3 4">MSJ-6</strain>
    </source>
</reference>
<keyword evidence="3" id="KW-0282">Flagellum</keyword>
<evidence type="ECO:0000256" key="1">
    <source>
        <dbReference type="SAM" id="Coils"/>
    </source>
</evidence>
<gene>
    <name evidence="3" type="ORF">KQJ23_03785</name>
</gene>
<organism evidence="3 4">
    <name type="scientific">Paenibacillus brevis</name>
    <dbReference type="NCBI Taxonomy" id="2841508"/>
    <lineage>
        <taxon>Bacteria</taxon>
        <taxon>Bacillati</taxon>
        <taxon>Bacillota</taxon>
        <taxon>Bacilli</taxon>
        <taxon>Bacillales</taxon>
        <taxon>Paenibacillaceae</taxon>
        <taxon>Paenibacillus</taxon>
    </lineage>
</organism>
<dbReference type="Proteomes" id="UP000743001">
    <property type="component" value="Unassembled WGS sequence"/>
</dbReference>
<feature type="region of interest" description="Disordered" evidence="2">
    <location>
        <begin position="145"/>
        <end position="166"/>
    </location>
</feature>